<dbReference type="InterPro" id="IPR037401">
    <property type="entry name" value="SnoaL-like"/>
</dbReference>
<evidence type="ECO:0000313" key="2">
    <source>
        <dbReference type="EMBL" id="AIL63052.1"/>
    </source>
</evidence>
<evidence type="ECO:0000259" key="1">
    <source>
        <dbReference type="Pfam" id="PF13474"/>
    </source>
</evidence>
<proteinExistence type="predicted"/>
<dbReference type="InterPro" id="IPR032710">
    <property type="entry name" value="NTF2-like_dom_sf"/>
</dbReference>
<dbReference type="SUPFAM" id="SSF54427">
    <property type="entry name" value="NTF2-like"/>
    <property type="match status" value="1"/>
</dbReference>
<keyword evidence="2" id="KW-0413">Isomerase</keyword>
<dbReference type="Gene3D" id="3.10.450.50">
    <property type="match status" value="1"/>
</dbReference>
<protein>
    <submittedName>
        <fullName evidence="2">Ketosteroid isomerase-like protein</fullName>
    </submittedName>
</protein>
<name>A0A077FCF4_9PSED</name>
<dbReference type="EMBL" id="CP009048">
    <property type="protein sequence ID" value="AIL63052.1"/>
    <property type="molecule type" value="Genomic_DNA"/>
</dbReference>
<dbReference type="OrthoDB" id="9812295at2"/>
<dbReference type="KEGG" id="palk:PSAKL28_39020"/>
<gene>
    <name evidence="2" type="ORF">PSAKL28_39020</name>
</gene>
<dbReference type="eggNOG" id="COG4319">
    <property type="taxonomic scope" value="Bacteria"/>
</dbReference>
<feature type="domain" description="SnoaL-like" evidence="1">
    <location>
        <begin position="9"/>
        <end position="131"/>
    </location>
</feature>
<dbReference type="AlphaFoldDB" id="A0A077FCF4"/>
<organism evidence="2 3">
    <name type="scientific">Pseudomonas alkylphenolica</name>
    <dbReference type="NCBI Taxonomy" id="237609"/>
    <lineage>
        <taxon>Bacteria</taxon>
        <taxon>Pseudomonadati</taxon>
        <taxon>Pseudomonadota</taxon>
        <taxon>Gammaproteobacteria</taxon>
        <taxon>Pseudomonadales</taxon>
        <taxon>Pseudomonadaceae</taxon>
        <taxon>Pseudomonas</taxon>
    </lineage>
</organism>
<dbReference type="Proteomes" id="UP000028931">
    <property type="component" value="Chromosome"/>
</dbReference>
<accession>A0A077FCF4</accession>
<dbReference type="GO" id="GO:0016853">
    <property type="term" value="F:isomerase activity"/>
    <property type="evidence" value="ECO:0007669"/>
    <property type="project" value="UniProtKB-KW"/>
</dbReference>
<sequence>MSSVAENEVRQLIERWIPAVRARDIPAITAPYADDIVAFDAVKALQFKGKAAYQAHWQACMEHCPGDMIFEMEQLQIHATPELALAHWLNRCGPASDEGGEDKSCYMRVTAGYKRIDGQWKVIHEHWSAPFDMETGAALFSLKP</sequence>
<reference evidence="2 3" key="1">
    <citation type="submission" date="2014-07" db="EMBL/GenBank/DDBJ databases">
        <authorList>
            <person name="Lee K."/>
            <person name="Lim J.Y."/>
            <person name="Hwang I."/>
        </authorList>
    </citation>
    <scope>NUCLEOTIDE SEQUENCE [LARGE SCALE GENOMIC DNA]</scope>
    <source>
        <strain evidence="2 3">KL28</strain>
    </source>
</reference>
<dbReference type="NCBIfam" id="TIGR02246">
    <property type="entry name" value="SgcJ/EcaC family oxidoreductase"/>
    <property type="match status" value="1"/>
</dbReference>
<evidence type="ECO:0000313" key="3">
    <source>
        <dbReference type="Proteomes" id="UP000028931"/>
    </source>
</evidence>
<dbReference type="RefSeq" id="WP_038613616.1">
    <property type="nucleotide sequence ID" value="NZ_CP009048.1"/>
</dbReference>
<dbReference type="HOGENOM" id="CLU_132094_0_0_6"/>
<dbReference type="InterPro" id="IPR011944">
    <property type="entry name" value="Steroid_delta5-4_isomerase"/>
</dbReference>
<dbReference type="Pfam" id="PF13474">
    <property type="entry name" value="SnoaL_3"/>
    <property type="match status" value="1"/>
</dbReference>